<dbReference type="GO" id="GO:0000917">
    <property type="term" value="P:division septum assembly"/>
    <property type="evidence" value="ECO:0007669"/>
    <property type="project" value="UniProtKB-KW"/>
</dbReference>
<comment type="function">
    <text evidence="10">Necessary for normal cell division and for the maintenance of normal septation.</text>
</comment>
<evidence type="ECO:0000313" key="12">
    <source>
        <dbReference type="EMBL" id="EHO17013.1"/>
    </source>
</evidence>
<dbReference type="PANTHER" id="PTHR11649">
    <property type="entry name" value="MSS1/TRME-RELATED GTP-BINDING PROTEIN"/>
    <property type="match status" value="1"/>
</dbReference>
<name>A0AA36Y532_9FIRM</name>
<dbReference type="CDD" id="cd01876">
    <property type="entry name" value="YihA_EngB"/>
    <property type="match status" value="1"/>
</dbReference>
<dbReference type="NCBIfam" id="TIGR03598">
    <property type="entry name" value="GTPase_YsxC"/>
    <property type="match status" value="1"/>
</dbReference>
<gene>
    <name evidence="10" type="primary">engB</name>
    <name evidence="12" type="ORF">HMPREF9623_00612</name>
</gene>
<keyword evidence="3 10" id="KW-0132">Cell division</keyword>
<feature type="domain" description="EngB-type G" evidence="11">
    <location>
        <begin position="44"/>
        <end position="217"/>
    </location>
</feature>
<comment type="cofactor">
    <cofactor evidence="1">
        <name>Mg(2+)</name>
        <dbReference type="ChEBI" id="CHEBI:18420"/>
    </cofactor>
</comment>
<organism evidence="12 13">
    <name type="scientific">Stomatobaculum longum</name>
    <dbReference type="NCBI Taxonomy" id="796942"/>
    <lineage>
        <taxon>Bacteria</taxon>
        <taxon>Bacillati</taxon>
        <taxon>Bacillota</taxon>
        <taxon>Clostridia</taxon>
        <taxon>Lachnospirales</taxon>
        <taxon>Lachnospiraceae</taxon>
        <taxon>Stomatobaculum</taxon>
    </lineage>
</organism>
<evidence type="ECO:0000256" key="4">
    <source>
        <dbReference type="ARBA" id="ARBA00022723"/>
    </source>
</evidence>
<evidence type="ECO:0000256" key="7">
    <source>
        <dbReference type="ARBA" id="ARBA00023134"/>
    </source>
</evidence>
<dbReference type="HAMAP" id="MF_00321">
    <property type="entry name" value="GTPase_EngB"/>
    <property type="match status" value="1"/>
</dbReference>
<keyword evidence="8 10" id="KW-0717">Septation</keyword>
<evidence type="ECO:0000259" key="11">
    <source>
        <dbReference type="PROSITE" id="PS51706"/>
    </source>
</evidence>
<proteinExistence type="inferred from homology"/>
<protein>
    <recommendedName>
        <fullName evidence="10">Probable GTP-binding protein EngB</fullName>
    </recommendedName>
</protein>
<keyword evidence="4" id="KW-0479">Metal-binding</keyword>
<evidence type="ECO:0000313" key="13">
    <source>
        <dbReference type="Proteomes" id="UP000018466"/>
    </source>
</evidence>
<accession>A0AA36Y532</accession>
<dbReference type="Pfam" id="PF01926">
    <property type="entry name" value="MMR_HSR1"/>
    <property type="match status" value="1"/>
</dbReference>
<dbReference type="AlphaFoldDB" id="A0AA36Y532"/>
<reference evidence="12 13" key="1">
    <citation type="submission" date="2011-10" db="EMBL/GenBank/DDBJ databases">
        <title>The Genome Sequence of Lachnospiraceae bacterium ACC2.</title>
        <authorList>
            <consortium name="The Broad Institute Genome Sequencing Platform"/>
            <person name="Earl A."/>
            <person name="Ward D."/>
            <person name="Feldgarden M."/>
            <person name="Gevers D."/>
            <person name="Sizova M."/>
            <person name="Hazen A."/>
            <person name="Epstein S."/>
            <person name="Young S.K."/>
            <person name="Zeng Q."/>
            <person name="Gargeya S."/>
            <person name="Fitzgerald M."/>
            <person name="Haas B."/>
            <person name="Abouelleil A."/>
            <person name="Alvarado L."/>
            <person name="Arachchi H.M."/>
            <person name="Berlin A."/>
            <person name="Brown A."/>
            <person name="Chapman S.B."/>
            <person name="Chen Z."/>
            <person name="Dunbar C."/>
            <person name="Freedman E."/>
            <person name="Gearin G."/>
            <person name="Goldberg J."/>
            <person name="Griggs A."/>
            <person name="Gujja S."/>
            <person name="Heiman D."/>
            <person name="Howarth C."/>
            <person name="Larson L."/>
            <person name="Lui A."/>
            <person name="MacDonald P.J.P."/>
            <person name="Montmayeur A."/>
            <person name="Murphy C."/>
            <person name="Neiman D."/>
            <person name="Pearson M."/>
            <person name="Priest M."/>
            <person name="Roberts A."/>
            <person name="Saif S."/>
            <person name="Shea T."/>
            <person name="Shenoy N."/>
            <person name="Sisk P."/>
            <person name="Stolte C."/>
            <person name="Sykes S."/>
            <person name="Wortman J."/>
            <person name="Nusbaum C."/>
            <person name="Birren B."/>
        </authorList>
    </citation>
    <scope>NUCLEOTIDE SEQUENCE [LARGE SCALE GENOMIC DNA]</scope>
    <source>
        <strain evidence="12 13">ACC2</strain>
    </source>
</reference>
<dbReference type="EMBL" id="AGEL01000006">
    <property type="protein sequence ID" value="EHO17013.1"/>
    <property type="molecule type" value="Genomic_DNA"/>
</dbReference>
<dbReference type="GO" id="GO:0005525">
    <property type="term" value="F:GTP binding"/>
    <property type="evidence" value="ECO:0007669"/>
    <property type="project" value="UniProtKB-UniRule"/>
</dbReference>
<keyword evidence="5 10" id="KW-0547">Nucleotide-binding</keyword>
<comment type="similarity">
    <text evidence="2 10">Belongs to the TRAFAC class TrmE-Era-EngA-EngB-Septin-like GTPase superfamily. EngB GTPase family.</text>
</comment>
<dbReference type="InterPro" id="IPR030393">
    <property type="entry name" value="G_ENGB_dom"/>
</dbReference>
<dbReference type="InterPro" id="IPR027417">
    <property type="entry name" value="P-loop_NTPase"/>
</dbReference>
<dbReference type="Proteomes" id="UP000018466">
    <property type="component" value="Unassembled WGS sequence"/>
</dbReference>
<keyword evidence="7 10" id="KW-0342">GTP-binding</keyword>
<keyword evidence="13" id="KW-1185">Reference proteome</keyword>
<dbReference type="InterPro" id="IPR006073">
    <property type="entry name" value="GTP-bd"/>
</dbReference>
<evidence type="ECO:0000256" key="9">
    <source>
        <dbReference type="ARBA" id="ARBA00023306"/>
    </source>
</evidence>
<dbReference type="SUPFAM" id="SSF52540">
    <property type="entry name" value="P-loop containing nucleoside triphosphate hydrolases"/>
    <property type="match status" value="1"/>
</dbReference>
<evidence type="ECO:0000256" key="8">
    <source>
        <dbReference type="ARBA" id="ARBA00023210"/>
    </source>
</evidence>
<evidence type="ECO:0000256" key="3">
    <source>
        <dbReference type="ARBA" id="ARBA00022618"/>
    </source>
</evidence>
<keyword evidence="9 10" id="KW-0131">Cell cycle</keyword>
<evidence type="ECO:0000256" key="1">
    <source>
        <dbReference type="ARBA" id="ARBA00001946"/>
    </source>
</evidence>
<dbReference type="FunFam" id="3.40.50.300:FF:000098">
    <property type="entry name" value="Probable GTP-binding protein EngB"/>
    <property type="match status" value="1"/>
</dbReference>
<dbReference type="Gene3D" id="3.40.50.300">
    <property type="entry name" value="P-loop containing nucleotide triphosphate hydrolases"/>
    <property type="match status" value="1"/>
</dbReference>
<dbReference type="PANTHER" id="PTHR11649:SF13">
    <property type="entry name" value="ENGB-TYPE G DOMAIN-CONTAINING PROTEIN"/>
    <property type="match status" value="1"/>
</dbReference>
<dbReference type="GO" id="GO:0046872">
    <property type="term" value="F:metal ion binding"/>
    <property type="evidence" value="ECO:0007669"/>
    <property type="project" value="UniProtKB-KW"/>
</dbReference>
<evidence type="ECO:0000256" key="5">
    <source>
        <dbReference type="ARBA" id="ARBA00022741"/>
    </source>
</evidence>
<evidence type="ECO:0000256" key="6">
    <source>
        <dbReference type="ARBA" id="ARBA00022842"/>
    </source>
</evidence>
<dbReference type="InterPro" id="IPR019987">
    <property type="entry name" value="GTP-bd_ribosome_bio_YsxC"/>
</dbReference>
<keyword evidence="6" id="KW-0460">Magnesium</keyword>
<comment type="caution">
    <text evidence="12">The sequence shown here is derived from an EMBL/GenBank/DDBJ whole genome shotgun (WGS) entry which is preliminary data.</text>
</comment>
<sequence length="223" mass="24637">MKKKGIEVPPAVYRPLIGEDGNSQIKDAVLQFVLGVTSALPESVLPEFAFAGKSNVGKSSLLNALVNRKALARTSAQPGKTQTINFYRVNGAVYFVDLPGYGYASASEAVKASWGKMIERYLHEDKQLRAVFLLLDLRHAPSENDVLMYNWIIDQGLPAVLVGTKADKLKRSQLEKQKKLLRETLGAPKETPLILFSSVTKQGREELLRLVAEMAKQASVRLQ</sequence>
<evidence type="ECO:0000256" key="2">
    <source>
        <dbReference type="ARBA" id="ARBA00009638"/>
    </source>
</evidence>
<evidence type="ECO:0000256" key="10">
    <source>
        <dbReference type="HAMAP-Rule" id="MF_00321"/>
    </source>
</evidence>
<dbReference type="GO" id="GO:0005829">
    <property type="term" value="C:cytosol"/>
    <property type="evidence" value="ECO:0007669"/>
    <property type="project" value="TreeGrafter"/>
</dbReference>
<dbReference type="PROSITE" id="PS51706">
    <property type="entry name" value="G_ENGB"/>
    <property type="match status" value="1"/>
</dbReference>